<reference evidence="2 3" key="1">
    <citation type="submission" date="2018-03" db="EMBL/GenBank/DDBJ databases">
        <title>Genomic Encyclopedia of Type Strains, Phase III (KMG-III): the genomes of soil and plant-associated and newly described type strains.</title>
        <authorList>
            <person name="Whitman W."/>
        </authorList>
    </citation>
    <scope>NUCLEOTIDE SEQUENCE [LARGE SCALE GENOMIC DNA]</scope>
    <source>
        <strain evidence="2 3">CGMCC 4.7125</strain>
    </source>
</reference>
<protein>
    <submittedName>
        <fullName evidence="2">DNA-binding MarR family transcriptional regulator</fullName>
    </submittedName>
</protein>
<dbReference type="AlphaFoldDB" id="A0A2T0M009"/>
<dbReference type="InterPro" id="IPR036390">
    <property type="entry name" value="WH_DNA-bd_sf"/>
</dbReference>
<dbReference type="Proteomes" id="UP000238362">
    <property type="component" value="Unassembled WGS sequence"/>
</dbReference>
<dbReference type="PRINTS" id="PR00598">
    <property type="entry name" value="HTHMARR"/>
</dbReference>
<gene>
    <name evidence="2" type="ORF">B0I33_10235</name>
</gene>
<evidence type="ECO:0000313" key="3">
    <source>
        <dbReference type="Proteomes" id="UP000238362"/>
    </source>
</evidence>
<dbReference type="EMBL" id="PVNH01000002">
    <property type="protein sequence ID" value="PRX49922.1"/>
    <property type="molecule type" value="Genomic_DNA"/>
</dbReference>
<keyword evidence="3" id="KW-1185">Reference proteome</keyword>
<dbReference type="GO" id="GO:0003677">
    <property type="term" value="F:DNA binding"/>
    <property type="evidence" value="ECO:0007669"/>
    <property type="project" value="UniProtKB-KW"/>
</dbReference>
<dbReference type="PROSITE" id="PS50995">
    <property type="entry name" value="HTH_MARR_2"/>
    <property type="match status" value="1"/>
</dbReference>
<keyword evidence="2" id="KW-0238">DNA-binding</keyword>
<dbReference type="OrthoDB" id="3830756at2"/>
<organism evidence="2 3">
    <name type="scientific">Prauserella shujinwangii</name>
    <dbReference type="NCBI Taxonomy" id="1453103"/>
    <lineage>
        <taxon>Bacteria</taxon>
        <taxon>Bacillati</taxon>
        <taxon>Actinomycetota</taxon>
        <taxon>Actinomycetes</taxon>
        <taxon>Pseudonocardiales</taxon>
        <taxon>Pseudonocardiaceae</taxon>
        <taxon>Prauserella</taxon>
    </lineage>
</organism>
<dbReference type="RefSeq" id="WP_106177068.1">
    <property type="nucleotide sequence ID" value="NZ_PVNH01000002.1"/>
</dbReference>
<accession>A0A2T0M009</accession>
<feature type="domain" description="HTH marR-type" evidence="1">
    <location>
        <begin position="11"/>
        <end position="145"/>
    </location>
</feature>
<dbReference type="GO" id="GO:0003700">
    <property type="term" value="F:DNA-binding transcription factor activity"/>
    <property type="evidence" value="ECO:0007669"/>
    <property type="project" value="InterPro"/>
</dbReference>
<dbReference type="GO" id="GO:0006950">
    <property type="term" value="P:response to stress"/>
    <property type="evidence" value="ECO:0007669"/>
    <property type="project" value="TreeGrafter"/>
</dbReference>
<dbReference type="Gene3D" id="1.10.10.10">
    <property type="entry name" value="Winged helix-like DNA-binding domain superfamily/Winged helix DNA-binding domain"/>
    <property type="match status" value="1"/>
</dbReference>
<proteinExistence type="predicted"/>
<dbReference type="PANTHER" id="PTHR33164:SF94">
    <property type="entry name" value="TRANSCRIPTIONAL REGULATORY PROTEIN-RELATED"/>
    <property type="match status" value="1"/>
</dbReference>
<dbReference type="SMART" id="SM00347">
    <property type="entry name" value="HTH_MARR"/>
    <property type="match status" value="1"/>
</dbReference>
<dbReference type="InterPro" id="IPR036388">
    <property type="entry name" value="WH-like_DNA-bd_sf"/>
</dbReference>
<sequence length="152" mass="16359">MQARPGDEAARDRMAREIGVAAEAVVLAWTRAAESAPATVSAPQLKALLAIDHHGPVNLVRLSDRLGALPSSTSRLCDRLEVNGLVTREAGATDRREVTITLTARGRAVLEQVRQARQAHFSRILAGMTPAERAELLAGLRRFAQLAPPPED</sequence>
<dbReference type="Pfam" id="PF01047">
    <property type="entry name" value="MarR"/>
    <property type="match status" value="1"/>
</dbReference>
<dbReference type="InterPro" id="IPR000835">
    <property type="entry name" value="HTH_MarR-typ"/>
</dbReference>
<name>A0A2T0M009_9PSEU</name>
<dbReference type="PANTHER" id="PTHR33164">
    <property type="entry name" value="TRANSCRIPTIONAL REGULATOR, MARR FAMILY"/>
    <property type="match status" value="1"/>
</dbReference>
<dbReference type="SUPFAM" id="SSF46785">
    <property type="entry name" value="Winged helix' DNA-binding domain"/>
    <property type="match status" value="1"/>
</dbReference>
<evidence type="ECO:0000259" key="1">
    <source>
        <dbReference type="PROSITE" id="PS50995"/>
    </source>
</evidence>
<comment type="caution">
    <text evidence="2">The sequence shown here is derived from an EMBL/GenBank/DDBJ whole genome shotgun (WGS) entry which is preliminary data.</text>
</comment>
<dbReference type="InterPro" id="IPR039422">
    <property type="entry name" value="MarR/SlyA-like"/>
</dbReference>
<evidence type="ECO:0000313" key="2">
    <source>
        <dbReference type="EMBL" id="PRX49922.1"/>
    </source>
</evidence>